<dbReference type="KEGG" id="nhe:NECHADRAFT_82190"/>
<keyword evidence="3" id="KW-1185">Reference proteome</keyword>
<dbReference type="VEuPathDB" id="FungiDB:NECHADRAFT_82190"/>
<sequence length="685" mass="77508">MPGSRRCYKSRCTRKTTEWYCDRHRCRETSCQQMRTRHGGFCVNHTRCLKTDCQTPRYYPDDESYPFCEEHYWTCKKLDCYKIIYDMVDGSSYCEDHTCKAEGCSELRPSGREATGLCPNHRCHVSGCAELGADCPKGISYCHVHGCSRHGCINISMVAQNAGYTSPFCRDHYCRTAGCKEPNDNGLKYCTTHRCEMDGCSRASSWTQGGGEGPPYFKDHCCYAPGCMYSRENARSYCSSHAICGKTKCLNLKNPNTDRFCSAHANSCIRPECRSERHEYGYWEDYISRYHTFWPDEWSSRWVVTADCEYCRKHIYQADNCTEGPQSDKGRAYCASHQRCSKKDCQGSCSVTERFCQLHVATCYLAECPYALSEDAPVYCRLHTCQANACVKPKESKTGVYCANHRVCKLQGCEAVCWRPVKACDEHRCRAQDCLDAVCGIESDYCKSHVCLTEACYDARHSVFDASVTHSYCANHRPRPALPIRQSAGQRGKHRSHNQNHDAYPGMVNATQPQAVTQSSSDVLPPDTSNHDHSQSAGNYSLSPDMSNQEYSQSAEAPCTYGYDNCPPSYTWEGQNSAHDTVPRSEECNLQQTAICFRFFNITIYTCIFSLRPYDASRFDDFPPSISTENDDSTLVLKGLVVDPVQKVGEKAPDWKGQDSSKWPDSLIRLDTSERLQNPLSTWAA</sequence>
<evidence type="ECO:0000313" key="2">
    <source>
        <dbReference type="EMBL" id="EEU35777.1"/>
    </source>
</evidence>
<dbReference type="HOGENOM" id="CLU_401743_0_0_1"/>
<reference evidence="2 3" key="1">
    <citation type="journal article" date="2009" name="PLoS Genet.">
        <title>The genome of Nectria haematococca: contribution of supernumerary chromosomes to gene expansion.</title>
        <authorList>
            <person name="Coleman J.J."/>
            <person name="Rounsley S.D."/>
            <person name="Rodriguez-Carres M."/>
            <person name="Kuo A."/>
            <person name="Wasmann C.C."/>
            <person name="Grimwood J."/>
            <person name="Schmutz J."/>
            <person name="Taga M."/>
            <person name="White G.J."/>
            <person name="Zhou S."/>
            <person name="Schwartz D.C."/>
            <person name="Freitag M."/>
            <person name="Ma L.J."/>
            <person name="Danchin E.G."/>
            <person name="Henrissat B."/>
            <person name="Coutinho P.M."/>
            <person name="Nelson D.R."/>
            <person name="Straney D."/>
            <person name="Napoli C.A."/>
            <person name="Barker B.M."/>
            <person name="Gribskov M."/>
            <person name="Rep M."/>
            <person name="Kroken S."/>
            <person name="Molnar I."/>
            <person name="Rensing C."/>
            <person name="Kennell J.C."/>
            <person name="Zamora J."/>
            <person name="Farman M.L."/>
            <person name="Selker E.U."/>
            <person name="Salamov A."/>
            <person name="Shapiro H."/>
            <person name="Pangilinan J."/>
            <person name="Lindquist E."/>
            <person name="Lamers C."/>
            <person name="Grigoriev I.V."/>
            <person name="Geiser D.M."/>
            <person name="Covert S.F."/>
            <person name="Temporini E."/>
            <person name="Vanetten H.D."/>
        </authorList>
    </citation>
    <scope>NUCLEOTIDE SEQUENCE [LARGE SCALE GENOMIC DNA]</scope>
    <source>
        <strain evidence="3">ATCC MYA-4622 / CBS 123669 / FGSC 9596 / NRRL 45880 / 77-13-4</strain>
    </source>
</reference>
<dbReference type="InParanoid" id="C7ZJP8"/>
<dbReference type="AlphaFoldDB" id="C7ZJP8"/>
<name>C7ZJP8_FUSV7</name>
<accession>C7ZJP8</accession>
<organism evidence="2 3">
    <name type="scientific">Fusarium vanettenii (strain ATCC MYA-4622 / CBS 123669 / FGSC 9596 / NRRL 45880 / 77-13-4)</name>
    <name type="common">Fusarium solani subsp. pisi</name>
    <dbReference type="NCBI Taxonomy" id="660122"/>
    <lineage>
        <taxon>Eukaryota</taxon>
        <taxon>Fungi</taxon>
        <taxon>Dikarya</taxon>
        <taxon>Ascomycota</taxon>
        <taxon>Pezizomycotina</taxon>
        <taxon>Sordariomycetes</taxon>
        <taxon>Hypocreomycetidae</taxon>
        <taxon>Hypocreales</taxon>
        <taxon>Nectriaceae</taxon>
        <taxon>Fusarium</taxon>
        <taxon>Fusarium solani species complex</taxon>
        <taxon>Fusarium vanettenii</taxon>
    </lineage>
</organism>
<dbReference type="OMA" id="KKKCEPK"/>
<feature type="compositionally biased region" description="Polar residues" evidence="1">
    <location>
        <begin position="535"/>
        <end position="549"/>
    </location>
</feature>
<dbReference type="OrthoDB" id="2157530at2759"/>
<dbReference type="eggNOG" id="ENOG502RAD4">
    <property type="taxonomic scope" value="Eukaryota"/>
</dbReference>
<dbReference type="GeneID" id="9676325"/>
<feature type="region of interest" description="Disordered" evidence="1">
    <location>
        <begin position="483"/>
        <end position="549"/>
    </location>
</feature>
<gene>
    <name evidence="2" type="ORF">NECHADRAFT_82190</name>
</gene>
<evidence type="ECO:0000256" key="1">
    <source>
        <dbReference type="SAM" id="MobiDB-lite"/>
    </source>
</evidence>
<protein>
    <submittedName>
        <fullName evidence="2">Uncharacterized protein</fullName>
    </submittedName>
</protein>
<dbReference type="EMBL" id="GG698935">
    <property type="protein sequence ID" value="EEU35777.1"/>
    <property type="molecule type" value="Genomic_DNA"/>
</dbReference>
<evidence type="ECO:0000313" key="3">
    <source>
        <dbReference type="Proteomes" id="UP000005206"/>
    </source>
</evidence>
<feature type="compositionally biased region" description="Polar residues" evidence="1">
    <location>
        <begin position="509"/>
        <end position="522"/>
    </location>
</feature>
<dbReference type="Proteomes" id="UP000005206">
    <property type="component" value="Chromosome 7"/>
</dbReference>
<dbReference type="RefSeq" id="XP_003041490.1">
    <property type="nucleotide sequence ID" value="XM_003041444.1"/>
</dbReference>
<proteinExistence type="predicted"/>